<feature type="compositionally biased region" description="Polar residues" evidence="1">
    <location>
        <begin position="582"/>
        <end position="592"/>
    </location>
</feature>
<feature type="compositionally biased region" description="Basic residues" evidence="1">
    <location>
        <begin position="493"/>
        <end position="506"/>
    </location>
</feature>
<feature type="compositionally biased region" description="Basic and acidic residues" evidence="1">
    <location>
        <begin position="1218"/>
        <end position="1230"/>
    </location>
</feature>
<dbReference type="SMART" id="SM00439">
    <property type="entry name" value="BAH"/>
    <property type="match status" value="1"/>
</dbReference>
<feature type="region of interest" description="Disordered" evidence="1">
    <location>
        <begin position="764"/>
        <end position="841"/>
    </location>
</feature>
<dbReference type="Proteomes" id="UP000504606">
    <property type="component" value="Unplaced"/>
</dbReference>
<dbReference type="Pfam" id="PF24912">
    <property type="entry name" value="SH3_TNRC18"/>
    <property type="match status" value="1"/>
</dbReference>
<dbReference type="GeneID" id="113202070"/>
<feature type="compositionally biased region" description="Basic residues" evidence="1">
    <location>
        <begin position="1118"/>
        <end position="1135"/>
    </location>
</feature>
<dbReference type="Pfam" id="PF01426">
    <property type="entry name" value="BAH"/>
    <property type="match status" value="1"/>
</dbReference>
<dbReference type="PROSITE" id="PS51038">
    <property type="entry name" value="BAH"/>
    <property type="match status" value="1"/>
</dbReference>
<feature type="region of interest" description="Disordered" evidence="1">
    <location>
        <begin position="181"/>
        <end position="217"/>
    </location>
</feature>
<dbReference type="InterPro" id="IPR056841">
    <property type="entry name" value="TNRC18_BAHCC1-like_SH3"/>
</dbReference>
<feature type="region of interest" description="Disordered" evidence="1">
    <location>
        <begin position="455"/>
        <end position="516"/>
    </location>
</feature>
<feature type="compositionally biased region" description="Basic and acidic residues" evidence="1">
    <location>
        <begin position="647"/>
        <end position="656"/>
    </location>
</feature>
<feature type="compositionally biased region" description="Basic and acidic residues" evidence="1">
    <location>
        <begin position="827"/>
        <end position="837"/>
    </location>
</feature>
<gene>
    <name evidence="4" type="primary">LOC113202070</name>
</gene>
<feature type="compositionally biased region" description="Low complexity" evidence="1">
    <location>
        <begin position="470"/>
        <end position="481"/>
    </location>
</feature>
<dbReference type="RefSeq" id="XP_026271918.2">
    <property type="nucleotide sequence ID" value="XM_026416133.2"/>
</dbReference>
<dbReference type="InterPro" id="IPR048924">
    <property type="entry name" value="BAHCC1-like_Tudor"/>
</dbReference>
<dbReference type="KEGG" id="foc:113202070"/>
<feature type="compositionally biased region" description="Basic residues" evidence="1">
    <location>
        <begin position="1093"/>
        <end position="1104"/>
    </location>
</feature>
<dbReference type="Gene3D" id="2.30.30.490">
    <property type="match status" value="1"/>
</dbReference>
<dbReference type="Gene3D" id="2.30.30.140">
    <property type="match status" value="1"/>
</dbReference>
<dbReference type="CTD" id="42687"/>
<dbReference type="InterPro" id="IPR052429">
    <property type="entry name" value="BAH_domain_protein"/>
</dbReference>
<evidence type="ECO:0000313" key="4">
    <source>
        <dbReference type="RefSeq" id="XP_026271918.2"/>
    </source>
</evidence>
<feature type="compositionally biased region" description="Basic and acidic residues" evidence="1">
    <location>
        <begin position="1018"/>
        <end position="1030"/>
    </location>
</feature>
<feature type="compositionally biased region" description="Basic and acidic residues" evidence="1">
    <location>
        <begin position="208"/>
        <end position="217"/>
    </location>
</feature>
<feature type="region of interest" description="Disordered" evidence="1">
    <location>
        <begin position="1218"/>
        <end position="1288"/>
    </location>
</feature>
<sequence>MVRDPASQYVLLAAPGISLDPMSRPMMWSSFGPQPLLLPPPGMLLDPMLVSSASGSTCASTSVSASGSMIALSRTVSSHGHSMSTQCVSNVVTLPGTLSGAVPIPGPPLPLPTSAMPSPTLLTVASMCQSSVECSAAPWTTLPHPGQADRDPGSKLMMHQPKCISDGESTVITQVADPSKQCSAGVQTQSDGDGTTNEFISSPTKNPTAEEKEESRPNKIDCTLNETFNHDASEPVKIETLHVSTDSRPEFDENKECETALSERSTAFVFVEADSNCEQECLTSPELHISSSYQESEDLTNVPEKPNELDVSGLELLYKSIEHMESLENRRSVLQEPSIEVEQPPEVQKPKLDGLGLLCALAEQRIQEELNKESGGFKLESDSPICNSVKPTADVNRNYRTPKSEQEVRRFLATRTETSHAVVSPVTFKLEPQNDSLEMEMRNRLAELQRMYKETQRELSRLTPRKNSIEGESSSGSHNGSTPIKRTPAKSAQFRKKKIAVKKKTPLKSETLNDPPPPVLERVTDVVEVPIPKIKWSRLDAPPTLIPHKLPTEVGHHNPPSFKLNLVKLPATKDHKRRWSVDSPSTRVSTETQHADDEDSDELWSEFISKSSETVSSNRKHKSSNEVSSLHSTSKRRKVGKPKRHFDKAGNGHHATETIVPKQPRNKASLVSYLLASKTAGPGKLQSSEKSSKEYSKATVETPTHSPEHRPKIRPKLKAEVKVKETWEDEDLLDWSTPKPQLPSHPLRPLDLVFECMEEISNGQDKGLGLKRHEEDDEDDEWRPSSKKTKSPAVPLKPVSNANFPQQKHSSEKTPPTAKPKKPSNLSKERRQSTEKLHLKKPVCSSVEERLPLKVSNDPTSCVLTAEILETADFPARTLTAQGGLFYAGLLNAVMPPDLYSIILHGERASRPNIYSREEILQDTILEVRPPDVESLSIGTRLCAYWSQQTKCLYPGVVVPPTTPDPSLDGDFVTVEFDDGDSGQIRIQDIRLLPSNYPVVEFDPNPLLSLTKRRRRNSEKSVDSKDRRVSADSAISSNASFVENPKLEDKKELTVTELIPDQTDVTEPTAPSAFSTSSLCLLSSKISENESKRLKKRRREKLKRLMTASAAASSADTRKRKHKHKHRRKHRHRHSSTGSSSDAPLKADLDNPFPDAIIKSIISKEPISPHPSIKEEISAHPSIKEEMSFHLSIKEEIPAHLSLKEDIPAHPSIKEEISELEDDWKGKENEERDEEVEDKDKDLKEGWETGTEPDTNTDQIENESIHPDTNLSRKPKKKQDRQNSVERSKIAAFLPPRKLWGWSGKGYKRQGGKGRKKEFYKCIQRDKEEIKVGDCAVFLSTNSPDRPYIGRIESLWETYNGMMVVRVKWFYHPEETEGCPTLKYPGGLFQSDHADDNDVQTISHRCEVLPLSEYEKKVNHHTAHLVHLQDVYYLAGSYDPKNIQIKLEKGVVG</sequence>
<keyword evidence="3" id="KW-1185">Reference proteome</keyword>
<feature type="domain" description="BAH" evidence="2">
    <location>
        <begin position="1328"/>
        <end position="1449"/>
    </location>
</feature>
<dbReference type="InterPro" id="IPR043151">
    <property type="entry name" value="BAH_sf"/>
</dbReference>
<feature type="region of interest" description="Disordered" evidence="1">
    <location>
        <begin position="1090"/>
        <end position="1150"/>
    </location>
</feature>
<name>A0A6J1RU80_FRAOC</name>
<feature type="region of interest" description="Disordered" evidence="1">
    <location>
        <begin position="1014"/>
        <end position="1033"/>
    </location>
</feature>
<dbReference type="Pfam" id="PF21744">
    <property type="entry name" value="BAHCC1-like_Tudor"/>
    <property type="match status" value="1"/>
</dbReference>
<feature type="region of interest" description="Disordered" evidence="1">
    <location>
        <begin position="574"/>
        <end position="664"/>
    </location>
</feature>
<feature type="compositionally biased region" description="Polar residues" evidence="1">
    <location>
        <begin position="608"/>
        <end position="617"/>
    </location>
</feature>
<evidence type="ECO:0000259" key="2">
    <source>
        <dbReference type="PROSITE" id="PS51038"/>
    </source>
</evidence>
<feature type="compositionally biased region" description="Basic and acidic residues" evidence="1">
    <location>
        <begin position="1238"/>
        <end position="1247"/>
    </location>
</feature>
<dbReference type="OrthoDB" id="6426227at2759"/>
<feature type="region of interest" description="Disordered" evidence="1">
    <location>
        <begin position="679"/>
        <end position="715"/>
    </location>
</feature>
<dbReference type="GO" id="GO:0003682">
    <property type="term" value="F:chromatin binding"/>
    <property type="evidence" value="ECO:0007669"/>
    <property type="project" value="InterPro"/>
</dbReference>
<reference evidence="4" key="1">
    <citation type="submission" date="2025-08" db="UniProtKB">
        <authorList>
            <consortium name="RefSeq"/>
        </authorList>
    </citation>
    <scope>IDENTIFICATION</scope>
    <source>
        <tissue evidence="4">Whole organism</tissue>
    </source>
</reference>
<dbReference type="PANTHER" id="PTHR12505">
    <property type="entry name" value="PHD FINGER TRANSCRIPTION FACTOR"/>
    <property type="match status" value="1"/>
</dbReference>
<dbReference type="InterPro" id="IPR047419">
    <property type="entry name" value="Tudor_WGE"/>
</dbReference>
<feature type="compositionally biased region" description="Polar residues" evidence="1">
    <location>
        <begin position="181"/>
        <end position="207"/>
    </location>
</feature>
<accession>A0A6J1RU80</accession>
<dbReference type="PANTHER" id="PTHR12505:SF24">
    <property type="entry name" value="PROTEIN WINGED EYE"/>
    <property type="match status" value="1"/>
</dbReference>
<proteinExistence type="predicted"/>
<evidence type="ECO:0000256" key="1">
    <source>
        <dbReference type="SAM" id="MobiDB-lite"/>
    </source>
</evidence>
<organism evidence="3 4">
    <name type="scientific">Frankliniella occidentalis</name>
    <name type="common">Western flower thrips</name>
    <name type="synonym">Euthrips occidentalis</name>
    <dbReference type="NCBI Taxonomy" id="133901"/>
    <lineage>
        <taxon>Eukaryota</taxon>
        <taxon>Metazoa</taxon>
        <taxon>Ecdysozoa</taxon>
        <taxon>Arthropoda</taxon>
        <taxon>Hexapoda</taxon>
        <taxon>Insecta</taxon>
        <taxon>Pterygota</taxon>
        <taxon>Neoptera</taxon>
        <taxon>Paraneoptera</taxon>
        <taxon>Thysanoptera</taxon>
        <taxon>Terebrantia</taxon>
        <taxon>Thripoidea</taxon>
        <taxon>Thripidae</taxon>
        <taxon>Frankliniella</taxon>
    </lineage>
</organism>
<evidence type="ECO:0000313" key="3">
    <source>
        <dbReference type="Proteomes" id="UP000504606"/>
    </source>
</evidence>
<feature type="compositionally biased region" description="Basic residues" evidence="1">
    <location>
        <begin position="633"/>
        <end position="646"/>
    </location>
</feature>
<protein>
    <submittedName>
        <fullName evidence="4">Trinucleotide repeat-containing gene 18 protein isoform X1</fullName>
    </submittedName>
</protein>
<dbReference type="CDD" id="cd20397">
    <property type="entry name" value="Tudor_BAHCC1-like"/>
    <property type="match status" value="1"/>
</dbReference>
<dbReference type="InterPro" id="IPR001025">
    <property type="entry name" value="BAH_dom"/>
</dbReference>